<dbReference type="GO" id="GO:0006400">
    <property type="term" value="P:tRNA modification"/>
    <property type="evidence" value="ECO:0007669"/>
    <property type="project" value="UniProtKB-UniRule"/>
</dbReference>
<evidence type="ECO:0000256" key="5">
    <source>
        <dbReference type="ARBA" id="ARBA00022741"/>
    </source>
</evidence>
<dbReference type="NCBIfam" id="TIGR02432">
    <property type="entry name" value="lysidine_TilS_N"/>
    <property type="match status" value="1"/>
</dbReference>
<feature type="binding site" evidence="8">
    <location>
        <begin position="33"/>
        <end position="38"/>
    </location>
    <ligand>
        <name>ATP</name>
        <dbReference type="ChEBI" id="CHEBI:30616"/>
    </ligand>
</feature>
<dbReference type="GO" id="GO:0005524">
    <property type="term" value="F:ATP binding"/>
    <property type="evidence" value="ECO:0007669"/>
    <property type="project" value="UniProtKB-UniRule"/>
</dbReference>
<proteinExistence type="inferred from homology"/>
<dbReference type="InterPro" id="IPR011063">
    <property type="entry name" value="TilS/TtcA_N"/>
</dbReference>
<keyword evidence="4 8" id="KW-0819">tRNA processing</keyword>
<dbReference type="PANTHER" id="PTHR43033:SF1">
    <property type="entry name" value="TRNA(ILE)-LYSIDINE SYNTHASE-RELATED"/>
    <property type="match status" value="1"/>
</dbReference>
<comment type="function">
    <text evidence="8">Ligates lysine onto the cytidine present at position 34 of the AUA codon-specific tRNA(Ile) that contains the anticodon CAU, in an ATP-dependent manner. Cytidine is converted to lysidine, thus changing the amino acid specificity of the tRNA from methionine to isoleucine.</text>
</comment>
<keyword evidence="3 8" id="KW-0436">Ligase</keyword>
<evidence type="ECO:0000313" key="11">
    <source>
        <dbReference type="Proteomes" id="UP000515960"/>
    </source>
</evidence>
<evidence type="ECO:0000259" key="9">
    <source>
        <dbReference type="SMART" id="SM00977"/>
    </source>
</evidence>
<evidence type="ECO:0000256" key="6">
    <source>
        <dbReference type="ARBA" id="ARBA00022840"/>
    </source>
</evidence>
<evidence type="ECO:0000256" key="1">
    <source>
        <dbReference type="ARBA" id="ARBA00004496"/>
    </source>
</evidence>
<dbReference type="SUPFAM" id="SSF82829">
    <property type="entry name" value="MesJ substrate recognition domain-like"/>
    <property type="match status" value="1"/>
</dbReference>
<dbReference type="PANTHER" id="PTHR43033">
    <property type="entry name" value="TRNA(ILE)-LYSIDINE SYNTHASE-RELATED"/>
    <property type="match status" value="1"/>
</dbReference>
<comment type="similarity">
    <text evidence="8">Belongs to the tRNA(Ile)-lysidine synthase family.</text>
</comment>
<dbReference type="RefSeq" id="WP_187333065.1">
    <property type="nucleotide sequence ID" value="NZ_CP060490.1"/>
</dbReference>
<dbReference type="InterPro" id="IPR012094">
    <property type="entry name" value="tRNA_Ile_lys_synt"/>
</dbReference>
<dbReference type="NCBIfam" id="TIGR02433">
    <property type="entry name" value="lysidine_TilS_C"/>
    <property type="match status" value="1"/>
</dbReference>
<evidence type="ECO:0000313" key="10">
    <source>
        <dbReference type="EMBL" id="QNL44464.1"/>
    </source>
</evidence>
<comment type="domain">
    <text evidence="8">The N-terminal region contains the highly conserved SGGXDS motif, predicted to be a P-loop motif involved in ATP binding.</text>
</comment>
<evidence type="ECO:0000256" key="8">
    <source>
        <dbReference type="HAMAP-Rule" id="MF_01161"/>
    </source>
</evidence>
<accession>A0A7G9B4I3</accession>
<dbReference type="EMBL" id="CP060490">
    <property type="protein sequence ID" value="QNL44464.1"/>
    <property type="molecule type" value="Genomic_DNA"/>
</dbReference>
<dbReference type="SMART" id="SM00977">
    <property type="entry name" value="TilS_C"/>
    <property type="match status" value="1"/>
</dbReference>
<dbReference type="InterPro" id="IPR014729">
    <property type="entry name" value="Rossmann-like_a/b/a_fold"/>
</dbReference>
<keyword evidence="6 8" id="KW-0067">ATP-binding</keyword>
<evidence type="ECO:0000256" key="2">
    <source>
        <dbReference type="ARBA" id="ARBA00022490"/>
    </source>
</evidence>
<evidence type="ECO:0000256" key="4">
    <source>
        <dbReference type="ARBA" id="ARBA00022694"/>
    </source>
</evidence>
<dbReference type="InterPro" id="IPR012796">
    <property type="entry name" value="Lysidine-tRNA-synth_C"/>
</dbReference>
<dbReference type="EC" id="6.3.4.19" evidence="8"/>
<dbReference type="HAMAP" id="MF_01161">
    <property type="entry name" value="tRNA_Ile_lys_synt"/>
    <property type="match status" value="1"/>
</dbReference>
<protein>
    <recommendedName>
        <fullName evidence="8">tRNA(Ile)-lysidine synthase</fullName>
        <ecNumber evidence="8">6.3.4.19</ecNumber>
    </recommendedName>
    <alternativeName>
        <fullName evidence="8">tRNA(Ile)-2-lysyl-cytidine synthase</fullName>
    </alternativeName>
    <alternativeName>
        <fullName evidence="8">tRNA(Ile)-lysidine synthetase</fullName>
    </alternativeName>
</protein>
<feature type="domain" description="Lysidine-tRNA(Ile) synthetase C-terminal" evidence="9">
    <location>
        <begin position="372"/>
        <end position="443"/>
    </location>
</feature>
<dbReference type="KEGG" id="ohi:H8790_13680"/>
<dbReference type="AlphaFoldDB" id="A0A7G9B4I3"/>
<keyword evidence="11" id="KW-1185">Reference proteome</keyword>
<evidence type="ECO:0000256" key="3">
    <source>
        <dbReference type="ARBA" id="ARBA00022598"/>
    </source>
</evidence>
<dbReference type="GO" id="GO:0032267">
    <property type="term" value="F:tRNA(Ile)-lysidine synthase activity"/>
    <property type="evidence" value="ECO:0007669"/>
    <property type="project" value="UniProtKB-EC"/>
</dbReference>
<dbReference type="InterPro" id="IPR012795">
    <property type="entry name" value="tRNA_Ile_lys_synt_N"/>
</dbReference>
<dbReference type="Pfam" id="PF01171">
    <property type="entry name" value="ATP_bind_3"/>
    <property type="match status" value="1"/>
</dbReference>
<sequence length="456" mass="50199">MRSRAAERLSQLAWPCLDRWRPDMGGAVVCAVSGGVDSMCLLHLCAAWGKERGVKVIAAHFHHGLRGEAADRDEAFVRRWCEERDIPFTAGRGDTARWAREHSLTVEEAGRNLRYSFLHRAAEESGAGLILTAHHADDNAETILLNLCRGTGLAGLTGIPPRRGNIARPLIEATREEIAAYAAAWSIPHVEDETNESDFAARNLLRHQVMPVLRQINPKVSENMARCAAIVREENDALTGQVQGLLACARYQNGGVRLPAEALLRAPESLRPRLLLELWKGLEAGRKDLGSVHLQGLIGLSEGDEMDLPHGFTAVRRKGVLELMPRRRPEGEHPLTVGSSLEWGDFSITCRAAKPGSPGRGTLILSWDGEVLSVGPWRPGDRMELPGTRGNRGVKRIFADRGIPPQRRDLLPAFYADGRLAAVWGLGVDKGFLPRKGRGAIEIEIKEKGYKTWEKA</sequence>
<comment type="subcellular location">
    <subcellularLocation>
        <location evidence="1 8">Cytoplasm</location>
    </subcellularLocation>
</comment>
<dbReference type="GO" id="GO:0005737">
    <property type="term" value="C:cytoplasm"/>
    <property type="evidence" value="ECO:0007669"/>
    <property type="project" value="UniProtKB-SubCell"/>
</dbReference>
<keyword evidence="2 8" id="KW-0963">Cytoplasm</keyword>
<dbReference type="Proteomes" id="UP000515960">
    <property type="component" value="Chromosome"/>
</dbReference>
<comment type="catalytic activity">
    <reaction evidence="7 8">
        <text>cytidine(34) in tRNA(Ile2) + L-lysine + ATP = lysidine(34) in tRNA(Ile2) + AMP + diphosphate + H(+)</text>
        <dbReference type="Rhea" id="RHEA:43744"/>
        <dbReference type="Rhea" id="RHEA-COMP:10625"/>
        <dbReference type="Rhea" id="RHEA-COMP:10670"/>
        <dbReference type="ChEBI" id="CHEBI:15378"/>
        <dbReference type="ChEBI" id="CHEBI:30616"/>
        <dbReference type="ChEBI" id="CHEBI:32551"/>
        <dbReference type="ChEBI" id="CHEBI:33019"/>
        <dbReference type="ChEBI" id="CHEBI:82748"/>
        <dbReference type="ChEBI" id="CHEBI:83665"/>
        <dbReference type="ChEBI" id="CHEBI:456215"/>
        <dbReference type="EC" id="6.3.4.19"/>
    </reaction>
</comment>
<keyword evidence="5 8" id="KW-0547">Nucleotide-binding</keyword>
<organism evidence="10 11">
    <name type="scientific">Oscillibacter hominis</name>
    <dbReference type="NCBI Taxonomy" id="2763056"/>
    <lineage>
        <taxon>Bacteria</taxon>
        <taxon>Bacillati</taxon>
        <taxon>Bacillota</taxon>
        <taxon>Clostridia</taxon>
        <taxon>Eubacteriales</taxon>
        <taxon>Oscillospiraceae</taxon>
        <taxon>Oscillibacter</taxon>
    </lineage>
</organism>
<dbReference type="CDD" id="cd01992">
    <property type="entry name" value="TilS_N"/>
    <property type="match status" value="1"/>
</dbReference>
<gene>
    <name evidence="8 10" type="primary">tilS</name>
    <name evidence="10" type="ORF">H8790_13680</name>
</gene>
<dbReference type="Pfam" id="PF11734">
    <property type="entry name" value="TilS_C"/>
    <property type="match status" value="1"/>
</dbReference>
<dbReference type="SUPFAM" id="SSF52402">
    <property type="entry name" value="Adenine nucleotide alpha hydrolases-like"/>
    <property type="match status" value="1"/>
</dbReference>
<reference evidence="10 11" key="1">
    <citation type="submission" date="2020-08" db="EMBL/GenBank/DDBJ databases">
        <authorList>
            <person name="Liu C."/>
            <person name="Sun Q."/>
        </authorList>
    </citation>
    <scope>NUCLEOTIDE SEQUENCE [LARGE SCALE GENOMIC DNA]</scope>
    <source>
        <strain evidence="10 11">NSJ-62</strain>
    </source>
</reference>
<evidence type="ECO:0000256" key="7">
    <source>
        <dbReference type="ARBA" id="ARBA00048539"/>
    </source>
</evidence>
<name>A0A7G9B4I3_9FIRM</name>
<dbReference type="Gene3D" id="3.40.50.620">
    <property type="entry name" value="HUPs"/>
    <property type="match status" value="1"/>
</dbReference>
<dbReference type="SUPFAM" id="SSF56037">
    <property type="entry name" value="PheT/TilS domain"/>
    <property type="match status" value="1"/>
</dbReference>